<evidence type="ECO:0000256" key="1">
    <source>
        <dbReference type="SAM" id="MobiDB-lite"/>
    </source>
</evidence>
<name>A0A8X6JQS8_TRICU</name>
<evidence type="ECO:0000313" key="3">
    <source>
        <dbReference type="Proteomes" id="UP000887116"/>
    </source>
</evidence>
<protein>
    <submittedName>
        <fullName evidence="2">Uncharacterized protein</fullName>
    </submittedName>
</protein>
<proteinExistence type="predicted"/>
<feature type="region of interest" description="Disordered" evidence="1">
    <location>
        <begin position="39"/>
        <end position="63"/>
    </location>
</feature>
<evidence type="ECO:0000313" key="2">
    <source>
        <dbReference type="EMBL" id="GFR16161.1"/>
    </source>
</evidence>
<accession>A0A8X6JQS8</accession>
<keyword evidence="3" id="KW-1185">Reference proteome</keyword>
<comment type="caution">
    <text evidence="2">The sequence shown here is derived from an EMBL/GenBank/DDBJ whole genome shotgun (WGS) entry which is preliminary data.</text>
</comment>
<feature type="compositionally biased region" description="Polar residues" evidence="1">
    <location>
        <begin position="39"/>
        <end position="55"/>
    </location>
</feature>
<dbReference type="EMBL" id="BMAO01017510">
    <property type="protein sequence ID" value="GFR16161.1"/>
    <property type="molecule type" value="Genomic_DNA"/>
</dbReference>
<sequence length="93" mass="10128">MYIHGEGNSKTSDLASLEDEDFDVLDVQSSKFHSNIMATSSPQTALGEYQTSGSESESEDLVSVKERPLKVAAKKKTKVSGLHQRKKKNASLA</sequence>
<reference evidence="2" key="1">
    <citation type="submission" date="2020-07" db="EMBL/GenBank/DDBJ databases">
        <title>Multicomponent nature underlies the extraordinary mechanical properties of spider dragline silk.</title>
        <authorList>
            <person name="Kono N."/>
            <person name="Nakamura H."/>
            <person name="Mori M."/>
            <person name="Yoshida Y."/>
            <person name="Ohtoshi R."/>
            <person name="Malay A.D."/>
            <person name="Moran D.A.P."/>
            <person name="Tomita M."/>
            <person name="Numata K."/>
            <person name="Arakawa K."/>
        </authorList>
    </citation>
    <scope>NUCLEOTIDE SEQUENCE</scope>
</reference>
<dbReference type="Proteomes" id="UP000887116">
    <property type="component" value="Unassembled WGS sequence"/>
</dbReference>
<dbReference type="AlphaFoldDB" id="A0A8X6JQS8"/>
<feature type="region of interest" description="Disordered" evidence="1">
    <location>
        <begin position="74"/>
        <end position="93"/>
    </location>
</feature>
<gene>
    <name evidence="2" type="ORF">TNCT_263331</name>
</gene>
<organism evidence="2 3">
    <name type="scientific">Trichonephila clavata</name>
    <name type="common">Joro spider</name>
    <name type="synonym">Nephila clavata</name>
    <dbReference type="NCBI Taxonomy" id="2740835"/>
    <lineage>
        <taxon>Eukaryota</taxon>
        <taxon>Metazoa</taxon>
        <taxon>Ecdysozoa</taxon>
        <taxon>Arthropoda</taxon>
        <taxon>Chelicerata</taxon>
        <taxon>Arachnida</taxon>
        <taxon>Araneae</taxon>
        <taxon>Araneomorphae</taxon>
        <taxon>Entelegynae</taxon>
        <taxon>Araneoidea</taxon>
        <taxon>Nephilidae</taxon>
        <taxon>Trichonephila</taxon>
    </lineage>
</organism>